<dbReference type="GeneID" id="89666150"/>
<name>A0A7T7WKK3_9GAMM</name>
<protein>
    <submittedName>
        <fullName evidence="2">Uncharacterized protein</fullName>
    </submittedName>
</protein>
<feature type="compositionally biased region" description="Basic and acidic residues" evidence="1">
    <location>
        <begin position="32"/>
        <end position="50"/>
    </location>
</feature>
<evidence type="ECO:0000256" key="1">
    <source>
        <dbReference type="SAM" id="MobiDB-lite"/>
    </source>
</evidence>
<accession>A0A7T7WKK3</accession>
<proteinExistence type="predicted"/>
<dbReference type="RefSeq" id="WP_171431294.1">
    <property type="nucleotide sequence ID" value="NZ_AP024524.1"/>
</dbReference>
<gene>
    <name evidence="2" type="ORF">IAQ69_06890</name>
</gene>
<evidence type="ECO:0000313" key="2">
    <source>
        <dbReference type="EMBL" id="QQN89372.1"/>
    </source>
</evidence>
<organism evidence="2 3">
    <name type="scientific">Acinetobacter variabilis</name>
    <dbReference type="NCBI Taxonomy" id="70346"/>
    <lineage>
        <taxon>Bacteria</taxon>
        <taxon>Pseudomonadati</taxon>
        <taxon>Pseudomonadota</taxon>
        <taxon>Gammaproteobacteria</taxon>
        <taxon>Moraxellales</taxon>
        <taxon>Moraxellaceae</taxon>
        <taxon>Acinetobacter</taxon>
    </lineage>
</organism>
<feature type="compositionally biased region" description="Basic and acidic residues" evidence="1">
    <location>
        <begin position="1"/>
        <end position="24"/>
    </location>
</feature>
<dbReference type="EMBL" id="CP060811">
    <property type="protein sequence ID" value="QQN89372.1"/>
    <property type="molecule type" value="Genomic_DNA"/>
</dbReference>
<sequence length="50" mass="5769">MTTHAEHQTEQEDNPQKESNDDKGNQATYKGVKPEKKPNAEPEHPLREQK</sequence>
<evidence type="ECO:0000313" key="3">
    <source>
        <dbReference type="Proteomes" id="UP000596079"/>
    </source>
</evidence>
<feature type="region of interest" description="Disordered" evidence="1">
    <location>
        <begin position="1"/>
        <end position="50"/>
    </location>
</feature>
<dbReference type="AlphaFoldDB" id="A0A7T7WKK3"/>
<dbReference type="Proteomes" id="UP000596079">
    <property type="component" value="Chromosome"/>
</dbReference>
<reference evidence="2 3" key="1">
    <citation type="submission" date="2020-08" db="EMBL/GenBank/DDBJ databases">
        <title>Emergence of ISAba1-mediated novel tet(X) in Acinetobacter variabilis from a chicken farm.</title>
        <authorList>
            <person name="Peng K."/>
            <person name="Li R."/>
        </authorList>
    </citation>
    <scope>NUCLEOTIDE SEQUENCE [LARGE SCALE GENOMIC DNA]</scope>
    <source>
        <strain evidence="2 3">XM9F202-2</strain>
    </source>
</reference>